<protein>
    <submittedName>
        <fullName evidence="4">2-polyprenyl-6-methoxyphenol hydroxylase-like FAD-dependent oxidoreductase</fullName>
    </submittedName>
</protein>
<dbReference type="PRINTS" id="PR00420">
    <property type="entry name" value="RNGMNOXGNASE"/>
</dbReference>
<evidence type="ECO:0000256" key="1">
    <source>
        <dbReference type="ARBA" id="ARBA00023002"/>
    </source>
</evidence>
<evidence type="ECO:0000313" key="5">
    <source>
        <dbReference type="Proteomes" id="UP000239203"/>
    </source>
</evidence>
<dbReference type="InterPro" id="IPR002938">
    <property type="entry name" value="FAD-bd"/>
</dbReference>
<dbReference type="EMBL" id="PTIX01000009">
    <property type="protein sequence ID" value="PPK66874.1"/>
    <property type="molecule type" value="Genomic_DNA"/>
</dbReference>
<keyword evidence="1" id="KW-0560">Oxidoreductase</keyword>
<keyword evidence="2" id="KW-0503">Monooxygenase</keyword>
<dbReference type="GO" id="GO:0071949">
    <property type="term" value="F:FAD binding"/>
    <property type="evidence" value="ECO:0007669"/>
    <property type="project" value="InterPro"/>
</dbReference>
<gene>
    <name evidence="4" type="ORF">CLV40_109259</name>
</gene>
<dbReference type="OrthoDB" id="9782160at2"/>
<feature type="domain" description="FAD-binding" evidence="3">
    <location>
        <begin position="7"/>
        <end position="345"/>
    </location>
</feature>
<evidence type="ECO:0000256" key="2">
    <source>
        <dbReference type="ARBA" id="ARBA00023033"/>
    </source>
</evidence>
<evidence type="ECO:0000313" key="4">
    <source>
        <dbReference type="EMBL" id="PPK66874.1"/>
    </source>
</evidence>
<proteinExistence type="predicted"/>
<evidence type="ECO:0000259" key="3">
    <source>
        <dbReference type="Pfam" id="PF01494"/>
    </source>
</evidence>
<sequence>MGAVKTALVIGGGIAGPVVGAALRRAGVDVVIHESYDSPADGVGGVVQVAPNGLNALAAVGVADELRGLGQPTRTMVIEDSQGRKVMAFNGLPGLPPSRTLFRSDLYRVLNDNAAAKGVRVEYGKRLVRVEESASAITAVFADGTKATGDILIGADGIRSTVRGLIDPSAPGPEPVGLLGVGGWGPPVEGSGGPDVMHFAQGKRAFFGYWAASDGSGTLWFSNLPDPKALSMAEARAVPTSEWLRRVREAHADDHPAREVLAGARDLEVTGAMEILPTVPHWHRDRMVLVGDAAHAPSPSSGQGVSITVESAVQLARCLRDIDDLETALTTYERLRRPRVEKIIAAARRTNNTKAAGPVARALTAMIMPILTKTVITPRRMFGETHSHTINWDEKLTA</sequence>
<dbReference type="PANTHER" id="PTHR13789">
    <property type="entry name" value="MONOOXYGENASE"/>
    <property type="match status" value="1"/>
</dbReference>
<dbReference type="InterPro" id="IPR050493">
    <property type="entry name" value="FAD-dep_Monooxygenase_BioMet"/>
</dbReference>
<dbReference type="AlphaFoldDB" id="A0A2S6GNR2"/>
<organism evidence="4 5">
    <name type="scientific">Actinokineospora auranticolor</name>
    <dbReference type="NCBI Taxonomy" id="155976"/>
    <lineage>
        <taxon>Bacteria</taxon>
        <taxon>Bacillati</taxon>
        <taxon>Actinomycetota</taxon>
        <taxon>Actinomycetes</taxon>
        <taxon>Pseudonocardiales</taxon>
        <taxon>Pseudonocardiaceae</taxon>
        <taxon>Actinokineospora</taxon>
    </lineage>
</organism>
<name>A0A2S6GNR2_9PSEU</name>
<reference evidence="4 5" key="1">
    <citation type="submission" date="2018-02" db="EMBL/GenBank/DDBJ databases">
        <title>Genomic Encyclopedia of Archaeal and Bacterial Type Strains, Phase II (KMG-II): from individual species to whole genera.</title>
        <authorList>
            <person name="Goeker M."/>
        </authorList>
    </citation>
    <scope>NUCLEOTIDE SEQUENCE [LARGE SCALE GENOMIC DNA]</scope>
    <source>
        <strain evidence="4 5">YU 961-1</strain>
    </source>
</reference>
<accession>A0A2S6GNR2</accession>
<dbReference type="Proteomes" id="UP000239203">
    <property type="component" value="Unassembled WGS sequence"/>
</dbReference>
<dbReference type="GO" id="GO:0004497">
    <property type="term" value="F:monooxygenase activity"/>
    <property type="evidence" value="ECO:0007669"/>
    <property type="project" value="UniProtKB-KW"/>
</dbReference>
<comment type="caution">
    <text evidence="4">The sequence shown here is derived from an EMBL/GenBank/DDBJ whole genome shotgun (WGS) entry which is preliminary data.</text>
</comment>
<keyword evidence="5" id="KW-1185">Reference proteome</keyword>
<dbReference type="InterPro" id="IPR036188">
    <property type="entry name" value="FAD/NAD-bd_sf"/>
</dbReference>
<dbReference type="Gene3D" id="3.50.50.60">
    <property type="entry name" value="FAD/NAD(P)-binding domain"/>
    <property type="match status" value="1"/>
</dbReference>
<dbReference type="PANTHER" id="PTHR13789:SF309">
    <property type="entry name" value="PUTATIVE (AFU_ORTHOLOGUE AFUA_6G14510)-RELATED"/>
    <property type="match status" value="1"/>
</dbReference>
<dbReference type="Pfam" id="PF01494">
    <property type="entry name" value="FAD_binding_3"/>
    <property type="match status" value="1"/>
</dbReference>
<dbReference type="RefSeq" id="WP_104480231.1">
    <property type="nucleotide sequence ID" value="NZ_CP154825.1"/>
</dbReference>
<dbReference type="SUPFAM" id="SSF51905">
    <property type="entry name" value="FAD/NAD(P)-binding domain"/>
    <property type="match status" value="1"/>
</dbReference>